<comment type="catalytic activity">
    <reaction evidence="4">
        <text>2 GTP = 3',3'-c-di-GMP + 2 diphosphate</text>
        <dbReference type="Rhea" id="RHEA:24898"/>
        <dbReference type="ChEBI" id="CHEBI:33019"/>
        <dbReference type="ChEBI" id="CHEBI:37565"/>
        <dbReference type="ChEBI" id="CHEBI:58805"/>
        <dbReference type="EC" id="2.7.7.65"/>
    </reaction>
</comment>
<dbReference type="SMART" id="SM00267">
    <property type="entry name" value="GGDEF"/>
    <property type="match status" value="1"/>
</dbReference>
<dbReference type="Proteomes" id="UP000633219">
    <property type="component" value="Unassembled WGS sequence"/>
</dbReference>
<keyword evidence="8" id="KW-1185">Reference proteome</keyword>
<dbReference type="EMBL" id="JAEQNC010000011">
    <property type="protein sequence ID" value="MBL0374137.1"/>
    <property type="molecule type" value="Genomic_DNA"/>
</dbReference>
<dbReference type="AlphaFoldDB" id="A0A937CR94"/>
<dbReference type="InterPro" id="IPR000160">
    <property type="entry name" value="GGDEF_dom"/>
</dbReference>
<dbReference type="Gene3D" id="1.10.490.10">
    <property type="entry name" value="Globins"/>
    <property type="match status" value="1"/>
</dbReference>
<organism evidence="7 8">
    <name type="scientific">Rhizobium setariae</name>
    <dbReference type="NCBI Taxonomy" id="2801340"/>
    <lineage>
        <taxon>Bacteria</taxon>
        <taxon>Pseudomonadati</taxon>
        <taxon>Pseudomonadota</taxon>
        <taxon>Alphaproteobacteria</taxon>
        <taxon>Hyphomicrobiales</taxon>
        <taxon>Rhizobiaceae</taxon>
        <taxon>Rhizobium/Agrobacterium group</taxon>
        <taxon>Rhizobium</taxon>
    </lineage>
</organism>
<dbReference type="GO" id="GO:1902201">
    <property type="term" value="P:negative regulation of bacterial-type flagellum-dependent cell motility"/>
    <property type="evidence" value="ECO:0007669"/>
    <property type="project" value="TreeGrafter"/>
</dbReference>
<dbReference type="EC" id="2.7.7.65" evidence="1"/>
<dbReference type="GO" id="GO:0052621">
    <property type="term" value="F:diguanylate cyclase activity"/>
    <property type="evidence" value="ECO:0007669"/>
    <property type="project" value="UniProtKB-EC"/>
</dbReference>
<dbReference type="GO" id="GO:0019825">
    <property type="term" value="F:oxygen binding"/>
    <property type="evidence" value="ECO:0007669"/>
    <property type="project" value="InterPro"/>
</dbReference>
<dbReference type="PANTHER" id="PTHR45138:SF9">
    <property type="entry name" value="DIGUANYLATE CYCLASE DGCM-RELATED"/>
    <property type="match status" value="1"/>
</dbReference>
<dbReference type="InterPro" id="IPR050469">
    <property type="entry name" value="Diguanylate_Cyclase"/>
</dbReference>
<dbReference type="InterPro" id="IPR012292">
    <property type="entry name" value="Globin/Proto"/>
</dbReference>
<reference evidence="7" key="1">
    <citation type="submission" date="2021-01" db="EMBL/GenBank/DDBJ databases">
        <title>Rhizobium sp. strain KVB221 16S ribosomal RNA gene Genome sequencing and assembly.</title>
        <authorList>
            <person name="Kang M."/>
        </authorList>
    </citation>
    <scope>NUCLEOTIDE SEQUENCE</scope>
    <source>
        <strain evidence="7">KVB221</strain>
    </source>
</reference>
<evidence type="ECO:0000256" key="4">
    <source>
        <dbReference type="ARBA" id="ARBA00034247"/>
    </source>
</evidence>
<dbReference type="InterPro" id="IPR009050">
    <property type="entry name" value="Globin-like_sf"/>
</dbReference>
<dbReference type="SUPFAM" id="SSF55073">
    <property type="entry name" value="Nucleotide cyclase"/>
    <property type="match status" value="1"/>
</dbReference>
<dbReference type="InterPro" id="IPR044398">
    <property type="entry name" value="Globin-sensor_dom"/>
</dbReference>
<dbReference type="InterPro" id="IPR048442">
    <property type="entry name" value="DosC_2nd"/>
</dbReference>
<keyword evidence="5" id="KW-0175">Coiled coil</keyword>
<sequence>MTSSEKIIASQWHDLLSSASNDARSMLRNIARQQAGVLSRLFYDSLLQDPQANAILSSEEVESRLSASLQQWLVDILSADPEQDIVNLIAQQRHIGVMHSRVNVTIELVLRGVRIIKLALMRALLHGPEYDPVSAEATCLAVGLIDIAIEAMSAAYSRSREKATRADEAFRGYAATVNMSLEREKQRAALFDWSNRLLQDMMISQDPMSLSRIGQSPFGFWLRHKAPALFADREQFADIGYRIDRIDRTLLPACQKAMSGAAEDLRGATRTIVAEVEQIRTLVEALFDHLVHLEAGRDAQTQLLNRRFLPTVLSREIELSRDMDSQFSVLLLDVDHFKNVNDTYGHDMGDRVLERVAQLLSDNTRSGDFAFRYGGEEFLLVCVEQTIDQAMRTAENIRQQIAAQAIQIPNQGTLSVTVSIGVAQHDGHPDYQRMIDRADEALYAAKNAGRNRCIAST</sequence>
<dbReference type="PANTHER" id="PTHR45138">
    <property type="entry name" value="REGULATORY COMPONENTS OF SENSORY TRANSDUCTION SYSTEM"/>
    <property type="match status" value="1"/>
</dbReference>
<dbReference type="PROSITE" id="PS50887">
    <property type="entry name" value="GGDEF"/>
    <property type="match status" value="1"/>
</dbReference>
<dbReference type="NCBIfam" id="TIGR00254">
    <property type="entry name" value="GGDEF"/>
    <property type="match status" value="1"/>
</dbReference>
<name>A0A937CR94_9HYPH</name>
<dbReference type="FunFam" id="3.30.70.270:FF:000001">
    <property type="entry name" value="Diguanylate cyclase domain protein"/>
    <property type="match status" value="1"/>
</dbReference>
<dbReference type="Pfam" id="PF21118">
    <property type="entry name" value="DosC_2nd"/>
    <property type="match status" value="1"/>
</dbReference>
<evidence type="ECO:0000256" key="2">
    <source>
        <dbReference type="ARBA" id="ARBA00015125"/>
    </source>
</evidence>
<dbReference type="Gene3D" id="3.30.70.270">
    <property type="match status" value="1"/>
</dbReference>
<dbReference type="GO" id="GO:0005886">
    <property type="term" value="C:plasma membrane"/>
    <property type="evidence" value="ECO:0007669"/>
    <property type="project" value="TreeGrafter"/>
</dbReference>
<evidence type="ECO:0000313" key="7">
    <source>
        <dbReference type="EMBL" id="MBL0374137.1"/>
    </source>
</evidence>
<evidence type="ECO:0000313" key="8">
    <source>
        <dbReference type="Proteomes" id="UP000633219"/>
    </source>
</evidence>
<dbReference type="InterPro" id="IPR043128">
    <property type="entry name" value="Rev_trsase/Diguanyl_cyclase"/>
</dbReference>
<feature type="domain" description="GGDEF" evidence="6">
    <location>
        <begin position="325"/>
        <end position="457"/>
    </location>
</feature>
<dbReference type="GO" id="GO:0020037">
    <property type="term" value="F:heme binding"/>
    <property type="evidence" value="ECO:0007669"/>
    <property type="project" value="InterPro"/>
</dbReference>
<dbReference type="Pfam" id="PF11563">
    <property type="entry name" value="Protoglobin"/>
    <property type="match status" value="1"/>
</dbReference>
<evidence type="ECO:0000259" key="6">
    <source>
        <dbReference type="PROSITE" id="PS50887"/>
    </source>
</evidence>
<feature type="coiled-coil region" evidence="5">
    <location>
        <begin position="380"/>
        <end position="407"/>
    </location>
</feature>
<comment type="caution">
    <text evidence="7">The sequence shown here is derived from an EMBL/GenBank/DDBJ whole genome shotgun (WGS) entry which is preliminary data.</text>
</comment>
<accession>A0A937CR94</accession>
<dbReference type="Pfam" id="PF00990">
    <property type="entry name" value="GGDEF"/>
    <property type="match status" value="1"/>
</dbReference>
<dbReference type="RefSeq" id="WP_201661888.1">
    <property type="nucleotide sequence ID" value="NZ_JAEQNC010000011.1"/>
</dbReference>
<dbReference type="GO" id="GO:0043709">
    <property type="term" value="P:cell adhesion involved in single-species biofilm formation"/>
    <property type="evidence" value="ECO:0007669"/>
    <property type="project" value="TreeGrafter"/>
</dbReference>
<protein>
    <recommendedName>
        <fullName evidence="2">Diguanylate cyclase DosC</fullName>
        <ecNumber evidence="1">2.7.7.65</ecNumber>
    </recommendedName>
    <alternativeName>
        <fullName evidence="3">Direct oxygen-sensing cyclase</fullName>
    </alternativeName>
</protein>
<evidence type="ECO:0000256" key="5">
    <source>
        <dbReference type="SAM" id="Coils"/>
    </source>
</evidence>
<evidence type="ECO:0000256" key="1">
    <source>
        <dbReference type="ARBA" id="ARBA00012528"/>
    </source>
</evidence>
<gene>
    <name evidence="7" type="ORF">JJB09_19110</name>
</gene>
<evidence type="ECO:0000256" key="3">
    <source>
        <dbReference type="ARBA" id="ARBA00029839"/>
    </source>
</evidence>
<dbReference type="SUPFAM" id="SSF46458">
    <property type="entry name" value="Globin-like"/>
    <property type="match status" value="1"/>
</dbReference>
<dbReference type="CDD" id="cd01949">
    <property type="entry name" value="GGDEF"/>
    <property type="match status" value="1"/>
</dbReference>
<dbReference type="InterPro" id="IPR029787">
    <property type="entry name" value="Nucleotide_cyclase"/>
</dbReference>
<proteinExistence type="predicted"/>